<evidence type="ECO:0000313" key="2">
    <source>
        <dbReference type="Proteomes" id="UP001378960"/>
    </source>
</evidence>
<proteinExistence type="predicted"/>
<reference evidence="1 2" key="1">
    <citation type="journal article" date="2023" name="Elife">
        <title>Identification of key yeast species and microbe-microbe interactions impacting larval growth of Drosophila in the wild.</title>
        <authorList>
            <person name="Mure A."/>
            <person name="Sugiura Y."/>
            <person name="Maeda R."/>
            <person name="Honda K."/>
            <person name="Sakurai N."/>
            <person name="Takahashi Y."/>
            <person name="Watada M."/>
            <person name="Katoh T."/>
            <person name="Gotoh A."/>
            <person name="Gotoh Y."/>
            <person name="Taniguchi I."/>
            <person name="Nakamura K."/>
            <person name="Hayashi T."/>
            <person name="Katayama T."/>
            <person name="Uemura T."/>
            <person name="Hattori Y."/>
        </authorList>
    </citation>
    <scope>NUCLEOTIDE SEQUENCE [LARGE SCALE GENOMIC DNA]</scope>
    <source>
        <strain evidence="1 2">PK-24</strain>
    </source>
</reference>
<dbReference type="Proteomes" id="UP001378960">
    <property type="component" value="Unassembled WGS sequence"/>
</dbReference>
<keyword evidence="2" id="KW-1185">Reference proteome</keyword>
<comment type="caution">
    <text evidence="1">The sequence shown here is derived from an EMBL/GenBank/DDBJ whole genome shotgun (WGS) entry which is preliminary data.</text>
</comment>
<gene>
    <name evidence="1" type="ORF">DAPK24_045320</name>
</gene>
<dbReference type="AlphaFoldDB" id="A0AAV5R8P6"/>
<dbReference type="EMBL" id="BTGB01000009">
    <property type="protein sequence ID" value="GMM47934.1"/>
    <property type="molecule type" value="Genomic_DNA"/>
</dbReference>
<organism evidence="1 2">
    <name type="scientific">Pichia kluyveri</name>
    <name type="common">Yeast</name>
    <dbReference type="NCBI Taxonomy" id="36015"/>
    <lineage>
        <taxon>Eukaryota</taxon>
        <taxon>Fungi</taxon>
        <taxon>Dikarya</taxon>
        <taxon>Ascomycota</taxon>
        <taxon>Saccharomycotina</taxon>
        <taxon>Pichiomycetes</taxon>
        <taxon>Pichiales</taxon>
        <taxon>Pichiaceae</taxon>
        <taxon>Pichia</taxon>
    </lineage>
</organism>
<name>A0AAV5R8P6_PICKL</name>
<sequence>MNSDTLIGSSPISAKRAKVSNNNDTNNNINIISKNDRKCQIISSLEHRISTNQELFRCEVRNTLNPYLNLNNIIFAVPMEWYNFLSGYIRLPTPAIIKYLEIRKELEPIIFPKLNKNKKIINVQLHDINDNRIAFAIWFNFYDINNYFQNNNNCNHKLIYIRSLIFDYLTKMKITTIPFMMILSTATLSMDKIRKVYNKIQLKMEERNINHKKLQIPNKPLFTLHLQDEDNPFLLLWMDTENICSFNISRLDSPKTRANFVNSLMVFISFTISNQRDHNDNDNKNDNGKSKL</sequence>
<protein>
    <submittedName>
        <fullName evidence="1">Uncharacterized protein</fullName>
    </submittedName>
</protein>
<evidence type="ECO:0000313" key="1">
    <source>
        <dbReference type="EMBL" id="GMM47934.1"/>
    </source>
</evidence>
<accession>A0AAV5R8P6</accession>